<dbReference type="Pfam" id="PF00929">
    <property type="entry name" value="RNase_T"/>
    <property type="match status" value="1"/>
</dbReference>
<evidence type="ECO:0000256" key="3">
    <source>
        <dbReference type="ARBA" id="ARBA00022839"/>
    </source>
</evidence>
<dbReference type="InterPro" id="IPR036397">
    <property type="entry name" value="RNaseH_sf"/>
</dbReference>
<keyword evidence="1" id="KW-0540">Nuclease</keyword>
<organism evidence="5">
    <name type="scientific">Arcella intermedia</name>
    <dbReference type="NCBI Taxonomy" id="1963864"/>
    <lineage>
        <taxon>Eukaryota</taxon>
        <taxon>Amoebozoa</taxon>
        <taxon>Tubulinea</taxon>
        <taxon>Elardia</taxon>
        <taxon>Arcellinida</taxon>
        <taxon>Sphaerothecina</taxon>
        <taxon>Arcellidae</taxon>
        <taxon>Arcella</taxon>
    </lineage>
</organism>
<evidence type="ECO:0000256" key="2">
    <source>
        <dbReference type="ARBA" id="ARBA00022801"/>
    </source>
</evidence>
<dbReference type="CDD" id="cd06133">
    <property type="entry name" value="ERI-1_3'hExo_like"/>
    <property type="match status" value="1"/>
</dbReference>
<feature type="domain" description="Exonuclease" evidence="4">
    <location>
        <begin position="1"/>
        <end position="192"/>
    </location>
</feature>
<keyword evidence="2" id="KW-0378">Hydrolase</keyword>
<dbReference type="PANTHER" id="PTHR23044">
    <property type="entry name" value="3'-5' EXONUCLEASE ERI1-RELATED"/>
    <property type="match status" value="1"/>
</dbReference>
<evidence type="ECO:0000256" key="1">
    <source>
        <dbReference type="ARBA" id="ARBA00022722"/>
    </source>
</evidence>
<dbReference type="InterPro" id="IPR012337">
    <property type="entry name" value="RNaseH-like_sf"/>
</dbReference>
<dbReference type="SUPFAM" id="SSF53098">
    <property type="entry name" value="Ribonuclease H-like"/>
    <property type="match status" value="1"/>
</dbReference>
<name>A0A6B2LHU9_9EUKA</name>
<dbReference type="InterPro" id="IPR047201">
    <property type="entry name" value="ERI-1_3'hExo-like"/>
</dbReference>
<keyword evidence="3" id="KW-0269">Exonuclease</keyword>
<dbReference type="InterPro" id="IPR051274">
    <property type="entry name" value="3-5_Exoribonuclease"/>
</dbReference>
<dbReference type="InterPro" id="IPR013520">
    <property type="entry name" value="Ribonucl_H"/>
</dbReference>
<accession>A0A6B2LHU9</accession>
<protein>
    <recommendedName>
        <fullName evidence="4">Exonuclease domain-containing protein</fullName>
    </recommendedName>
</protein>
<reference evidence="5" key="1">
    <citation type="journal article" date="2020" name="J. Eukaryot. Microbiol.">
        <title>De novo Sequencing, Assembly and Annotation of the Transcriptome for the Free-Living Testate Amoeba Arcella intermedia.</title>
        <authorList>
            <person name="Ribeiro G.M."/>
            <person name="Porfirio-Sousa A.L."/>
            <person name="Maurer-Alcala X.X."/>
            <person name="Katz L.A."/>
            <person name="Lahr D.J.G."/>
        </authorList>
    </citation>
    <scope>NUCLEOTIDE SEQUENCE</scope>
</reference>
<proteinExistence type="predicted"/>
<dbReference type="PANTHER" id="PTHR23044:SF61">
    <property type="entry name" value="3'-5' EXORIBONUCLEASE 1-RELATED"/>
    <property type="match status" value="1"/>
</dbReference>
<evidence type="ECO:0000259" key="4">
    <source>
        <dbReference type="SMART" id="SM00479"/>
    </source>
</evidence>
<dbReference type="AlphaFoldDB" id="A0A6B2LHU9"/>
<evidence type="ECO:0000313" key="5">
    <source>
        <dbReference type="EMBL" id="NDV36407.1"/>
    </source>
</evidence>
<dbReference type="Gene3D" id="3.30.420.10">
    <property type="entry name" value="Ribonuclease H-like superfamily/Ribonuclease H"/>
    <property type="match status" value="1"/>
</dbReference>
<dbReference type="GO" id="GO:0000175">
    <property type="term" value="F:3'-5'-RNA exonuclease activity"/>
    <property type="evidence" value="ECO:0007669"/>
    <property type="project" value="InterPro"/>
</dbReference>
<dbReference type="SMART" id="SM00479">
    <property type="entry name" value="EXOIII"/>
    <property type="match status" value="1"/>
</dbReference>
<sequence length="218" mass="25191">MVLDVESTCDKDNPTWPNEVIEFPVILLDPKKQTLETFFHKHVRPTENPTLTHFCKDFTGITQEQVDTSDTIDVVLSQFHDHLIAKNFNVGNCREGDEKDTFSFAVLTDGPWDLRDHLGLECRRKQIKTASYLHRWVNIRWLFSEFFGCPRRNVSGMLSYLKLSFEGREHSGIDDAYNIARIALSMVQSGCKLRVNDGLVKPPRPIKNKNKNKKQVKK</sequence>
<dbReference type="EMBL" id="GIBP01007438">
    <property type="protein sequence ID" value="NDV36407.1"/>
    <property type="molecule type" value="Transcribed_RNA"/>
</dbReference>
<dbReference type="GO" id="GO:0003676">
    <property type="term" value="F:nucleic acid binding"/>
    <property type="evidence" value="ECO:0007669"/>
    <property type="project" value="InterPro"/>
</dbReference>